<feature type="binding site" evidence="6">
    <location>
        <position position="40"/>
    </location>
    <ligand>
        <name>ATP</name>
        <dbReference type="ChEBI" id="CHEBI:30616"/>
    </ligand>
</feature>
<comment type="similarity">
    <text evidence="7">Belongs to the protein kinase superfamily.</text>
</comment>
<evidence type="ECO:0000259" key="9">
    <source>
        <dbReference type="PROSITE" id="PS50011"/>
    </source>
</evidence>
<evidence type="ECO:0000256" key="4">
    <source>
        <dbReference type="ARBA" id="ARBA00022777"/>
    </source>
</evidence>
<feature type="domain" description="Protein kinase" evidence="9">
    <location>
        <begin position="11"/>
        <end position="293"/>
    </location>
</feature>
<keyword evidence="3 6" id="KW-0547">Nucleotide-binding</keyword>
<feature type="region of interest" description="Disordered" evidence="8">
    <location>
        <begin position="362"/>
        <end position="494"/>
    </location>
</feature>
<dbReference type="Gene3D" id="1.10.510.10">
    <property type="entry name" value="Transferase(Phosphotransferase) domain 1"/>
    <property type="match status" value="2"/>
</dbReference>
<dbReference type="Pfam" id="PF00069">
    <property type="entry name" value="Pkinase"/>
    <property type="match status" value="1"/>
</dbReference>
<comment type="caution">
    <text evidence="10">The sequence shown here is derived from an EMBL/GenBank/DDBJ whole genome shotgun (WGS) entry which is preliminary data.</text>
</comment>
<dbReference type="Proteomes" id="UP001610411">
    <property type="component" value="Unassembled WGS sequence"/>
</dbReference>
<dbReference type="AlphaFoldDB" id="A0ABD2D8I9"/>
<dbReference type="GO" id="GO:0005524">
    <property type="term" value="F:ATP binding"/>
    <property type="evidence" value="ECO:0007669"/>
    <property type="project" value="UniProtKB-UniRule"/>
</dbReference>
<dbReference type="SMART" id="SM00220">
    <property type="entry name" value="S_TKc"/>
    <property type="match status" value="1"/>
</dbReference>
<sequence length="494" mass="55305">MATIQSETDCYDIIEVLGKGTFGEVAKGWRRSTGEMVAIKILKNDAYCNRIIKNELKLLRCMRGLDPEEAHIIRFLEFFHDALKFYLVFELLEQNLFEFQKENNFAPLPARHIRTVTLQVLRALARLKELAIIHADLKPENIMLVDQTRCPFRVKVRPLERRKYMLKSLDQIETVNGGGAASRLTFPDREALAEHADLRSMVELIKRMLTWESHERISPSAALRHPFVSMQQLRSAHETTRYYQLSLRGCRLSLQVEGKPVVAATEDGPPYYRLAEEEEAMGMGSVAGSGPFFREEKAPGVQRAIDQLDDLSLQEAGRGLWGETCTDVVSDMLTPLKAAATGRRVPDSGPEPILAFYGSRLAGRHKARKPPAGSKSDSNFSNLIRLSQASPEDDGPCRRSGWEEGERRGASAEPPAIPKRDGDGPNIKDMTMDAERPGPELFDPGSCPGEWLSEPDWTLEGVRGPRAQGLPPRHPYPHGPSRTTSFLQHVGGHH</sequence>
<evidence type="ECO:0000256" key="5">
    <source>
        <dbReference type="ARBA" id="ARBA00022840"/>
    </source>
</evidence>
<organism evidence="10 11">
    <name type="scientific">Daubentonia madagascariensis</name>
    <name type="common">Aye-aye</name>
    <name type="synonym">Sciurus madagascariensis</name>
    <dbReference type="NCBI Taxonomy" id="31869"/>
    <lineage>
        <taxon>Eukaryota</taxon>
        <taxon>Metazoa</taxon>
        <taxon>Chordata</taxon>
        <taxon>Craniata</taxon>
        <taxon>Vertebrata</taxon>
        <taxon>Euteleostomi</taxon>
        <taxon>Mammalia</taxon>
        <taxon>Eutheria</taxon>
        <taxon>Euarchontoglires</taxon>
        <taxon>Primates</taxon>
        <taxon>Strepsirrhini</taxon>
        <taxon>Chiromyiformes</taxon>
        <taxon>Daubentoniidae</taxon>
        <taxon>Daubentonia</taxon>
    </lineage>
</organism>
<evidence type="ECO:0000313" key="11">
    <source>
        <dbReference type="Proteomes" id="UP001610411"/>
    </source>
</evidence>
<dbReference type="InterPro" id="IPR017441">
    <property type="entry name" value="Protein_kinase_ATP_BS"/>
</dbReference>
<evidence type="ECO:0000313" key="10">
    <source>
        <dbReference type="EMBL" id="KAL2763208.1"/>
    </source>
</evidence>
<dbReference type="PROSITE" id="PS00107">
    <property type="entry name" value="PROTEIN_KINASE_ATP"/>
    <property type="match status" value="1"/>
</dbReference>
<feature type="compositionally biased region" description="Basic and acidic residues" evidence="8">
    <location>
        <begin position="395"/>
        <end position="410"/>
    </location>
</feature>
<name>A0ABD2D8I9_DAUMA</name>
<dbReference type="PROSITE" id="PS50011">
    <property type="entry name" value="PROTEIN_KINASE_DOM"/>
    <property type="match status" value="1"/>
</dbReference>
<dbReference type="EMBL" id="JBFSEQ010000013">
    <property type="protein sequence ID" value="KAL2763208.1"/>
    <property type="molecule type" value="Genomic_DNA"/>
</dbReference>
<evidence type="ECO:0000256" key="3">
    <source>
        <dbReference type="ARBA" id="ARBA00022741"/>
    </source>
</evidence>
<feature type="compositionally biased region" description="Polar residues" evidence="8">
    <location>
        <begin position="375"/>
        <end position="390"/>
    </location>
</feature>
<keyword evidence="1 7" id="KW-0723">Serine/threonine-protein kinase</keyword>
<protein>
    <submittedName>
        <fullName evidence="10">Homeodomain-interacting protein kinase 4</fullName>
    </submittedName>
</protein>
<dbReference type="InterPro" id="IPR008271">
    <property type="entry name" value="Ser/Thr_kinase_AS"/>
</dbReference>
<keyword evidence="5 6" id="KW-0067">ATP-binding</keyword>
<dbReference type="InterPro" id="IPR050494">
    <property type="entry name" value="Ser_Thr_dual-spec_kinase"/>
</dbReference>
<dbReference type="InterPro" id="IPR000719">
    <property type="entry name" value="Prot_kinase_dom"/>
</dbReference>
<evidence type="ECO:0000256" key="8">
    <source>
        <dbReference type="SAM" id="MobiDB-lite"/>
    </source>
</evidence>
<gene>
    <name evidence="10" type="ORF">WCI35_031680</name>
</gene>
<evidence type="ECO:0000256" key="1">
    <source>
        <dbReference type="ARBA" id="ARBA00022527"/>
    </source>
</evidence>
<evidence type="ECO:0000256" key="6">
    <source>
        <dbReference type="PROSITE-ProRule" id="PRU10141"/>
    </source>
</evidence>
<dbReference type="GO" id="GO:0004674">
    <property type="term" value="F:protein serine/threonine kinase activity"/>
    <property type="evidence" value="ECO:0007669"/>
    <property type="project" value="UniProtKB-KW"/>
</dbReference>
<keyword evidence="10" id="KW-0371">Homeobox</keyword>
<dbReference type="PANTHER" id="PTHR24058:SF46">
    <property type="entry name" value="HOMEODOMAIN-INTERACTING PROTEIN KINASE 4"/>
    <property type="match status" value="1"/>
</dbReference>
<dbReference type="GO" id="GO:0003677">
    <property type="term" value="F:DNA binding"/>
    <property type="evidence" value="ECO:0007669"/>
    <property type="project" value="UniProtKB-KW"/>
</dbReference>
<accession>A0ABD2D8I9</accession>
<keyword evidence="10" id="KW-0238">DNA-binding</keyword>
<evidence type="ECO:0000256" key="7">
    <source>
        <dbReference type="RuleBase" id="RU000304"/>
    </source>
</evidence>
<dbReference type="InterPro" id="IPR011009">
    <property type="entry name" value="Kinase-like_dom_sf"/>
</dbReference>
<reference evidence="10 11" key="1">
    <citation type="journal article" date="2024" name="G3 (Bethesda)">
        <title>A hybrid genome assembly of the endangered aye-aye (Daubentonia madagascariensis).</title>
        <authorList>
            <person name="Versoza C.J."/>
            <person name="Pfeifer S.P."/>
        </authorList>
    </citation>
    <scope>NUCLEOTIDE SEQUENCE [LARGE SCALE GENOMIC DNA]</scope>
    <source>
        <strain evidence="10">6821</strain>
    </source>
</reference>
<dbReference type="PROSITE" id="PS00108">
    <property type="entry name" value="PROTEIN_KINASE_ST"/>
    <property type="match status" value="1"/>
</dbReference>
<keyword evidence="2" id="KW-0808">Transferase</keyword>
<keyword evidence="4 10" id="KW-0418">Kinase</keyword>
<dbReference type="PANTHER" id="PTHR24058">
    <property type="entry name" value="DUAL SPECIFICITY PROTEIN KINASE"/>
    <property type="match status" value="1"/>
</dbReference>
<dbReference type="SUPFAM" id="SSF56112">
    <property type="entry name" value="Protein kinase-like (PK-like)"/>
    <property type="match status" value="1"/>
</dbReference>
<evidence type="ECO:0000256" key="2">
    <source>
        <dbReference type="ARBA" id="ARBA00022679"/>
    </source>
</evidence>
<proteinExistence type="inferred from homology"/>
<keyword evidence="11" id="KW-1185">Reference proteome</keyword>